<evidence type="ECO:0000259" key="4">
    <source>
        <dbReference type="PROSITE" id="PS50949"/>
    </source>
</evidence>
<dbReference type="PRINTS" id="PR00035">
    <property type="entry name" value="HTHGNTR"/>
</dbReference>
<organism evidence="5 6">
    <name type="scientific">Streptomyces albireticuli</name>
    <dbReference type="NCBI Taxonomy" id="1940"/>
    <lineage>
        <taxon>Bacteria</taxon>
        <taxon>Bacillati</taxon>
        <taxon>Actinomycetota</taxon>
        <taxon>Actinomycetes</taxon>
        <taxon>Kitasatosporales</taxon>
        <taxon>Streptomycetaceae</taxon>
        <taxon>Streptomyces</taxon>
    </lineage>
</organism>
<evidence type="ECO:0000313" key="6">
    <source>
        <dbReference type="Proteomes" id="UP000195755"/>
    </source>
</evidence>
<dbReference type="EMBL" id="CP021744">
    <property type="protein sequence ID" value="ARZ66836.1"/>
    <property type="molecule type" value="Genomic_DNA"/>
</dbReference>
<keyword evidence="3" id="KW-0804">Transcription</keyword>
<keyword evidence="1" id="KW-0805">Transcription regulation</keyword>
<dbReference type="Pfam" id="PF00392">
    <property type="entry name" value="GntR"/>
    <property type="match status" value="1"/>
</dbReference>
<dbReference type="InterPro" id="IPR036390">
    <property type="entry name" value="WH_DNA-bd_sf"/>
</dbReference>
<dbReference type="KEGG" id="salj:SMD11_1173"/>
<sequence>MTASKINHRAPEPPYRQIAADLIRDIEAGSLEVGSPLPSENELVVRCGVARNTVRNVVAHLRERGYVYTVPKRGTYVRQREQP</sequence>
<gene>
    <name evidence="5" type="ORF">SMD11_1173</name>
</gene>
<dbReference type="Proteomes" id="UP000195755">
    <property type="component" value="Chromosome"/>
</dbReference>
<name>A0A1Z2KXS9_9ACTN</name>
<dbReference type="PANTHER" id="PTHR44846:SF17">
    <property type="entry name" value="GNTR-FAMILY TRANSCRIPTIONAL REGULATOR"/>
    <property type="match status" value="1"/>
</dbReference>
<evidence type="ECO:0000256" key="2">
    <source>
        <dbReference type="ARBA" id="ARBA00023125"/>
    </source>
</evidence>
<dbReference type="InterPro" id="IPR050679">
    <property type="entry name" value="Bact_HTH_transcr_reg"/>
</dbReference>
<evidence type="ECO:0000256" key="1">
    <source>
        <dbReference type="ARBA" id="ARBA00023015"/>
    </source>
</evidence>
<dbReference type="PANTHER" id="PTHR44846">
    <property type="entry name" value="MANNOSYL-D-GLYCERATE TRANSPORT/METABOLISM SYSTEM REPRESSOR MNGR-RELATED"/>
    <property type="match status" value="1"/>
</dbReference>
<proteinExistence type="predicted"/>
<dbReference type="InterPro" id="IPR036388">
    <property type="entry name" value="WH-like_DNA-bd_sf"/>
</dbReference>
<dbReference type="RefSeq" id="WP_087925385.1">
    <property type="nucleotide sequence ID" value="NZ_CP021744.1"/>
</dbReference>
<dbReference type="GO" id="GO:0003700">
    <property type="term" value="F:DNA-binding transcription factor activity"/>
    <property type="evidence" value="ECO:0007669"/>
    <property type="project" value="InterPro"/>
</dbReference>
<accession>A0A1Z2KXS9</accession>
<dbReference type="CDD" id="cd07377">
    <property type="entry name" value="WHTH_GntR"/>
    <property type="match status" value="1"/>
</dbReference>
<dbReference type="GO" id="GO:0045892">
    <property type="term" value="P:negative regulation of DNA-templated transcription"/>
    <property type="evidence" value="ECO:0007669"/>
    <property type="project" value="TreeGrafter"/>
</dbReference>
<dbReference type="SUPFAM" id="SSF46785">
    <property type="entry name" value="Winged helix' DNA-binding domain"/>
    <property type="match status" value="1"/>
</dbReference>
<reference evidence="5 6" key="1">
    <citation type="submission" date="2017-06" db="EMBL/GenBank/DDBJ databases">
        <title>Streptomyces albireticuli Genome sequencing and assembly.</title>
        <authorList>
            <person name="Wang Y."/>
            <person name="Du B."/>
            <person name="Ding Y."/>
            <person name="Liu H."/>
            <person name="Hou Q."/>
            <person name="Liu K."/>
            <person name="Yao L."/>
            <person name="Wang C."/>
        </authorList>
    </citation>
    <scope>NUCLEOTIDE SEQUENCE [LARGE SCALE GENOMIC DNA]</scope>
    <source>
        <strain evidence="5 6">MDJK11</strain>
    </source>
</reference>
<dbReference type="InterPro" id="IPR000524">
    <property type="entry name" value="Tscrpt_reg_HTH_GntR"/>
</dbReference>
<keyword evidence="2" id="KW-0238">DNA-binding</keyword>
<feature type="domain" description="HTH gntR-type" evidence="4">
    <location>
        <begin position="12"/>
        <end position="80"/>
    </location>
</feature>
<dbReference type="OrthoDB" id="4338617at2"/>
<dbReference type="SMART" id="SM00345">
    <property type="entry name" value="HTH_GNTR"/>
    <property type="match status" value="1"/>
</dbReference>
<dbReference type="GO" id="GO:0003677">
    <property type="term" value="F:DNA binding"/>
    <property type="evidence" value="ECO:0007669"/>
    <property type="project" value="UniProtKB-KW"/>
</dbReference>
<dbReference type="Gene3D" id="1.10.10.10">
    <property type="entry name" value="Winged helix-like DNA-binding domain superfamily/Winged helix DNA-binding domain"/>
    <property type="match status" value="1"/>
</dbReference>
<protein>
    <recommendedName>
        <fullName evidence="4">HTH gntR-type domain-containing protein</fullName>
    </recommendedName>
</protein>
<dbReference type="AlphaFoldDB" id="A0A1Z2KXS9"/>
<evidence type="ECO:0000256" key="3">
    <source>
        <dbReference type="ARBA" id="ARBA00023163"/>
    </source>
</evidence>
<evidence type="ECO:0000313" key="5">
    <source>
        <dbReference type="EMBL" id="ARZ66836.1"/>
    </source>
</evidence>
<dbReference type="PROSITE" id="PS50949">
    <property type="entry name" value="HTH_GNTR"/>
    <property type="match status" value="1"/>
</dbReference>